<keyword evidence="3" id="KW-1185">Reference proteome</keyword>
<keyword evidence="2" id="KW-0808">Transferase</keyword>
<dbReference type="SUPFAM" id="SSF53448">
    <property type="entry name" value="Nucleotide-diphospho-sugar transferases"/>
    <property type="match status" value="1"/>
</dbReference>
<proteinExistence type="predicted"/>
<comment type="caution">
    <text evidence="2">The sequence shown here is derived from an EMBL/GenBank/DDBJ whole genome shotgun (WGS) entry which is preliminary data.</text>
</comment>
<name>A0A7W8YAZ8_9MICC</name>
<dbReference type="InterPro" id="IPR029044">
    <property type="entry name" value="Nucleotide-diphossugar_trans"/>
</dbReference>
<dbReference type="PANTHER" id="PTHR43685">
    <property type="entry name" value="GLYCOSYLTRANSFERASE"/>
    <property type="match status" value="1"/>
</dbReference>
<dbReference type="PANTHER" id="PTHR43685:SF3">
    <property type="entry name" value="SLR2126 PROTEIN"/>
    <property type="match status" value="1"/>
</dbReference>
<dbReference type="Pfam" id="PF00535">
    <property type="entry name" value="Glycos_transf_2"/>
    <property type="match status" value="1"/>
</dbReference>
<dbReference type="Proteomes" id="UP000523863">
    <property type="component" value="Unassembled WGS sequence"/>
</dbReference>
<evidence type="ECO:0000313" key="3">
    <source>
        <dbReference type="Proteomes" id="UP000523863"/>
    </source>
</evidence>
<sequence>MKPWASVVVPTRGGISRLPRLVEAFASQSQQEFEVIFVVDGDLDGSSDYLSSSLVKDKLTHSRVITFSENRGRSVALNEGFSASNGEILIRCDDDLEPNPGYIQNHIDRHERLVQGVVGLTRNVLPDTPYARAYGNEADRLAEKAALDISSGLRWRHWAGNVSIPRSIWSKVGMYDISYRRYGWEDVDYGYRIHRAGYPIVIAPELTTPHHAAAVTTKIRSLRALHSGAARDKFVELHGEDVLPQAYGTTLWNRLVSGVAEVSNENSISIASNLIDHVLPVVPSAVGRKLVALMVESSGLAGVRYPSRAKQSF</sequence>
<dbReference type="CDD" id="cd00761">
    <property type="entry name" value="Glyco_tranf_GTA_type"/>
    <property type="match status" value="1"/>
</dbReference>
<reference evidence="2 3" key="1">
    <citation type="submission" date="2020-08" db="EMBL/GenBank/DDBJ databases">
        <title>Sequencing the genomes of 1000 actinobacteria strains.</title>
        <authorList>
            <person name="Klenk H.-P."/>
        </authorList>
    </citation>
    <scope>NUCLEOTIDE SEQUENCE [LARGE SCALE GENOMIC DNA]</scope>
    <source>
        <strain evidence="2 3">DSM 23694</strain>
    </source>
</reference>
<evidence type="ECO:0000313" key="2">
    <source>
        <dbReference type="EMBL" id="MBB5598223.1"/>
    </source>
</evidence>
<protein>
    <submittedName>
        <fullName evidence="2">Glycosyltransferase involved in cell wall biosynthesis</fullName>
    </submittedName>
</protein>
<organism evidence="2 3">
    <name type="scientific">Neomicrococcus lactis</name>
    <dbReference type="NCBI Taxonomy" id="732241"/>
    <lineage>
        <taxon>Bacteria</taxon>
        <taxon>Bacillati</taxon>
        <taxon>Actinomycetota</taxon>
        <taxon>Actinomycetes</taxon>
        <taxon>Micrococcales</taxon>
        <taxon>Micrococcaceae</taxon>
        <taxon>Neomicrococcus</taxon>
    </lineage>
</organism>
<dbReference type="GO" id="GO:0016740">
    <property type="term" value="F:transferase activity"/>
    <property type="evidence" value="ECO:0007669"/>
    <property type="project" value="UniProtKB-KW"/>
</dbReference>
<dbReference type="InterPro" id="IPR001173">
    <property type="entry name" value="Glyco_trans_2-like"/>
</dbReference>
<dbReference type="InterPro" id="IPR050834">
    <property type="entry name" value="Glycosyltransf_2"/>
</dbReference>
<accession>A0A7W8YAZ8</accession>
<dbReference type="AlphaFoldDB" id="A0A7W8YAZ8"/>
<dbReference type="Gene3D" id="3.90.550.10">
    <property type="entry name" value="Spore Coat Polysaccharide Biosynthesis Protein SpsA, Chain A"/>
    <property type="match status" value="1"/>
</dbReference>
<dbReference type="EMBL" id="JACHBL010000001">
    <property type="protein sequence ID" value="MBB5598223.1"/>
    <property type="molecule type" value="Genomic_DNA"/>
</dbReference>
<gene>
    <name evidence="2" type="ORF">BKA12_001303</name>
</gene>
<evidence type="ECO:0000259" key="1">
    <source>
        <dbReference type="Pfam" id="PF00535"/>
    </source>
</evidence>
<feature type="domain" description="Glycosyltransferase 2-like" evidence="1">
    <location>
        <begin position="6"/>
        <end position="125"/>
    </location>
</feature>